<proteinExistence type="inferred from homology"/>
<comment type="caution">
    <text evidence="3">The sequence shown here is derived from an EMBL/GenBank/DDBJ whole genome shotgun (WGS) entry which is preliminary data.</text>
</comment>
<dbReference type="PROSITE" id="PS51257">
    <property type="entry name" value="PROKAR_LIPOPROTEIN"/>
    <property type="match status" value="1"/>
</dbReference>
<dbReference type="Proteomes" id="UP000676386">
    <property type="component" value="Unassembled WGS sequence"/>
</dbReference>
<feature type="signal peptide" evidence="2">
    <location>
        <begin position="1"/>
        <end position="20"/>
    </location>
</feature>
<feature type="chain" id="PRO_5044979074" evidence="2">
    <location>
        <begin position="21"/>
        <end position="472"/>
    </location>
</feature>
<organism evidence="3 4">
    <name type="scientific">Chitinophaga hostae</name>
    <dbReference type="NCBI Taxonomy" id="2831022"/>
    <lineage>
        <taxon>Bacteria</taxon>
        <taxon>Pseudomonadati</taxon>
        <taxon>Bacteroidota</taxon>
        <taxon>Chitinophagia</taxon>
        <taxon>Chitinophagales</taxon>
        <taxon>Chitinophagaceae</taxon>
        <taxon>Chitinophaga</taxon>
    </lineage>
</organism>
<dbReference type="Gene3D" id="1.20.1600.10">
    <property type="entry name" value="Outer membrane efflux proteins (OEP)"/>
    <property type="match status" value="1"/>
</dbReference>
<dbReference type="InterPro" id="IPR010131">
    <property type="entry name" value="MdtP/NodT-like"/>
</dbReference>
<dbReference type="Pfam" id="PF02321">
    <property type="entry name" value="OEP"/>
    <property type="match status" value="2"/>
</dbReference>
<keyword evidence="2" id="KW-0472">Membrane</keyword>
<dbReference type="PANTHER" id="PTHR30203:SF33">
    <property type="entry name" value="BLR4455 PROTEIN"/>
    <property type="match status" value="1"/>
</dbReference>
<dbReference type="InterPro" id="IPR003423">
    <property type="entry name" value="OMP_efflux"/>
</dbReference>
<name>A0ABS5IU36_9BACT</name>
<keyword evidence="2" id="KW-0449">Lipoprotein</keyword>
<keyword evidence="4" id="KW-1185">Reference proteome</keyword>
<dbReference type="EMBL" id="JAGTXB010000001">
    <property type="protein sequence ID" value="MBS0026478.1"/>
    <property type="molecule type" value="Genomic_DNA"/>
</dbReference>
<comment type="similarity">
    <text evidence="1 2">Belongs to the outer membrane factor (OMF) (TC 1.B.17) family.</text>
</comment>
<dbReference type="RefSeq" id="WP_211971584.1">
    <property type="nucleotide sequence ID" value="NZ_CBFHAM010000015.1"/>
</dbReference>
<dbReference type="Gene3D" id="2.20.200.10">
    <property type="entry name" value="Outer membrane efflux proteins (OEP)"/>
    <property type="match status" value="1"/>
</dbReference>
<protein>
    <submittedName>
        <fullName evidence="3">Efflux transporter outer membrane subunit</fullName>
    </submittedName>
</protein>
<comment type="subcellular location">
    <subcellularLocation>
        <location evidence="2">Cell membrane</location>
        <topology evidence="2">Lipid-anchor</topology>
    </subcellularLocation>
</comment>
<sequence>MNTHRSLFLAVAICSMMVTACRVGKDFHRPEVTMPEQYRSAVLPADSNNIGLLPVKTFFTDPVLQTLIDSAISRNLDLRVAVKNVAAASQSLKAARLGALPELNLTVQGNRNWPSKNSLNGSLSEQFMGTKYMDDYNANVGLTWEVIAWGKISHLKEAALASYLQTAEASKAVQTRIVSDVAQGYYNLLMLDKQREIAVKNLGLTDSTLKMMQFQFTSGQINSLAIEQTQAQRQVAAALIPQIEQATALQENALQLLTGNMPGSIIRNSRLADIRFDLPLSAGVPAALLAQRPDVHATELAVQVANAKAGVARASMYPALNITASAGVNSFKASNWFNIPGSLFETVGGSLTQPIFQRRKLKTDWETAKIEWEKSEFDFKKSVLSAVGEVSDALVKIDKLQSQYAITQVRVEKLQSATRNAGLLFQSGMATYLEVITAQSNVLSSELDLATLQRDQLSAVVDLYRSLGGGWK</sequence>
<evidence type="ECO:0000313" key="4">
    <source>
        <dbReference type="Proteomes" id="UP000676386"/>
    </source>
</evidence>
<reference evidence="3 4" key="1">
    <citation type="submission" date="2021-04" db="EMBL/GenBank/DDBJ databases">
        <title>Chitinophaga sp. nov., isolated from the rhizosphere soil.</title>
        <authorList>
            <person name="He S."/>
        </authorList>
    </citation>
    <scope>NUCLEOTIDE SEQUENCE [LARGE SCALE GENOMIC DNA]</scope>
    <source>
        <strain evidence="3 4">2R12</strain>
    </source>
</reference>
<keyword evidence="2" id="KW-1134">Transmembrane beta strand</keyword>
<dbReference type="NCBIfam" id="TIGR01845">
    <property type="entry name" value="outer_NodT"/>
    <property type="match status" value="1"/>
</dbReference>
<gene>
    <name evidence="3" type="ORF">KE626_04050</name>
</gene>
<keyword evidence="2" id="KW-0564">Palmitate</keyword>
<accession>A0ABS5IU36</accession>
<evidence type="ECO:0000256" key="2">
    <source>
        <dbReference type="RuleBase" id="RU362097"/>
    </source>
</evidence>
<evidence type="ECO:0000313" key="3">
    <source>
        <dbReference type="EMBL" id="MBS0026478.1"/>
    </source>
</evidence>
<keyword evidence="2" id="KW-0732">Signal</keyword>
<dbReference type="PANTHER" id="PTHR30203">
    <property type="entry name" value="OUTER MEMBRANE CATION EFFLUX PROTEIN"/>
    <property type="match status" value="1"/>
</dbReference>
<dbReference type="SUPFAM" id="SSF56954">
    <property type="entry name" value="Outer membrane efflux proteins (OEP)"/>
    <property type="match status" value="1"/>
</dbReference>
<evidence type="ECO:0000256" key="1">
    <source>
        <dbReference type="ARBA" id="ARBA00007613"/>
    </source>
</evidence>
<keyword evidence="2" id="KW-0812">Transmembrane</keyword>